<protein>
    <submittedName>
        <fullName evidence="2">Uncharacterized protein</fullName>
    </submittedName>
</protein>
<feature type="transmembrane region" description="Helical" evidence="1">
    <location>
        <begin position="122"/>
        <end position="141"/>
    </location>
</feature>
<sequence length="143" mass="17138">MLIIIIIATIFCIYSLKSYIIQNILSMLLWERIDIYDLTKEIVLTERLTLKSGVMEFFEPCVSFNLVYKGHEINEKLIFHKNINTTTHRQRENFLQRIEYITLYINPRKPTQYYIVKPETQIHFLLLGGMLYIFAWILNAMEI</sequence>
<gene>
    <name evidence="2" type="ORF">A9309_03740</name>
</gene>
<organism evidence="2 3">
    <name type="scientific">Moraxella lacunata</name>
    <dbReference type="NCBI Taxonomy" id="477"/>
    <lineage>
        <taxon>Bacteria</taxon>
        <taxon>Pseudomonadati</taxon>
        <taxon>Pseudomonadota</taxon>
        <taxon>Gammaproteobacteria</taxon>
        <taxon>Moraxellales</taxon>
        <taxon>Moraxellaceae</taxon>
        <taxon>Moraxella</taxon>
    </lineage>
</organism>
<comment type="caution">
    <text evidence="2">The sequence shown here is derived from an EMBL/GenBank/DDBJ whole genome shotgun (WGS) entry which is preliminary data.</text>
</comment>
<name>A0A1B8Q5Y7_MORLA</name>
<dbReference type="AlphaFoldDB" id="A0A1B8Q5Y7"/>
<accession>A0A1B8Q5Y7</accession>
<keyword evidence="1" id="KW-0812">Transmembrane</keyword>
<evidence type="ECO:0000313" key="2">
    <source>
        <dbReference type="EMBL" id="OBX65167.1"/>
    </source>
</evidence>
<dbReference type="RefSeq" id="WP_065255332.1">
    <property type="nucleotide sequence ID" value="NZ_JARDJM010000025.1"/>
</dbReference>
<dbReference type="EMBL" id="LZMS01000037">
    <property type="protein sequence ID" value="OBX65167.1"/>
    <property type="molecule type" value="Genomic_DNA"/>
</dbReference>
<proteinExistence type="predicted"/>
<evidence type="ECO:0000313" key="3">
    <source>
        <dbReference type="Proteomes" id="UP000092607"/>
    </source>
</evidence>
<keyword evidence="1" id="KW-0472">Membrane</keyword>
<dbReference type="Proteomes" id="UP000092607">
    <property type="component" value="Unassembled WGS sequence"/>
</dbReference>
<reference evidence="2 3" key="1">
    <citation type="submission" date="2016-06" db="EMBL/GenBank/DDBJ databases">
        <title>Draft genome of Moraxella lacunata CCUG 57757A.</title>
        <authorList>
            <person name="Salva-Serra F."/>
            <person name="Engstrom-Jakobsson H."/>
            <person name="Thorell K."/>
            <person name="Gonzales-Siles L."/>
            <person name="Karlsson R."/>
            <person name="Boulund F."/>
            <person name="Engstrand L."/>
            <person name="Kristiansson E."/>
            <person name="Moore E."/>
        </authorList>
    </citation>
    <scope>NUCLEOTIDE SEQUENCE [LARGE SCALE GENOMIC DNA]</scope>
    <source>
        <strain evidence="2 3">CCUG 57757A</strain>
    </source>
</reference>
<keyword evidence="1" id="KW-1133">Transmembrane helix</keyword>
<evidence type="ECO:0000256" key="1">
    <source>
        <dbReference type="SAM" id="Phobius"/>
    </source>
</evidence>